<dbReference type="InterPro" id="IPR006600">
    <property type="entry name" value="HTH_CenpB_DNA-bd_dom"/>
</dbReference>
<feature type="region of interest" description="Disordered" evidence="9">
    <location>
        <begin position="227"/>
        <end position="250"/>
    </location>
</feature>
<dbReference type="STRING" id="7102.A0A2A4K7S1"/>
<evidence type="ECO:0008006" key="14">
    <source>
        <dbReference type="Google" id="ProtNLM"/>
    </source>
</evidence>
<feature type="binding site" evidence="8">
    <location>
        <position position="26"/>
    </location>
    <ligand>
        <name>Zn(2+)</name>
        <dbReference type="ChEBI" id="CHEBI:29105"/>
    </ligand>
</feature>
<protein>
    <recommendedName>
        <fullName evidence="14">PHD-type domain-containing protein</fullName>
    </recommendedName>
</protein>
<dbReference type="Pfam" id="PF07776">
    <property type="entry name" value="zf-AD"/>
    <property type="match status" value="1"/>
</dbReference>
<keyword evidence="2 8" id="KW-0479">Metal-binding</keyword>
<name>A0A2A4K7S1_HELVI</name>
<evidence type="ECO:0000256" key="1">
    <source>
        <dbReference type="ARBA" id="ARBA00004123"/>
    </source>
</evidence>
<dbReference type="InterPro" id="IPR009057">
    <property type="entry name" value="Homeodomain-like_sf"/>
</dbReference>
<evidence type="ECO:0000256" key="3">
    <source>
        <dbReference type="ARBA" id="ARBA00022771"/>
    </source>
</evidence>
<dbReference type="InterPro" id="IPR001965">
    <property type="entry name" value="Znf_PHD"/>
</dbReference>
<feature type="domain" description="PHD-type" evidence="10">
    <location>
        <begin position="1045"/>
        <end position="1089"/>
    </location>
</feature>
<evidence type="ECO:0000256" key="2">
    <source>
        <dbReference type="ARBA" id="ARBA00022723"/>
    </source>
</evidence>
<reference evidence="13" key="1">
    <citation type="submission" date="2017-09" db="EMBL/GenBank/DDBJ databases">
        <title>Contemporary evolution of a Lepidopteran species, Heliothis virescens, in response to modern agricultural practices.</title>
        <authorList>
            <person name="Fritz M.L."/>
            <person name="Deyonke A.M."/>
            <person name="Papanicolaou A."/>
            <person name="Micinski S."/>
            <person name="Westbrook J."/>
            <person name="Gould F."/>
        </authorList>
    </citation>
    <scope>NUCLEOTIDE SEQUENCE [LARGE SCALE GENOMIC DNA]</scope>
    <source>
        <strain evidence="13">HvINT-</strain>
        <tissue evidence="13">Whole body</tissue>
    </source>
</reference>
<dbReference type="InterPro" id="IPR013083">
    <property type="entry name" value="Znf_RING/FYVE/PHD"/>
</dbReference>
<keyword evidence="4 8" id="KW-0862">Zinc</keyword>
<dbReference type="GO" id="GO:0008270">
    <property type="term" value="F:zinc ion binding"/>
    <property type="evidence" value="ECO:0007669"/>
    <property type="project" value="UniProtKB-UniRule"/>
</dbReference>
<feature type="binding site" evidence="8">
    <location>
        <position position="65"/>
    </location>
    <ligand>
        <name>Zn(2+)</name>
        <dbReference type="ChEBI" id="CHEBI:29105"/>
    </ligand>
</feature>
<dbReference type="InterPro" id="IPR050863">
    <property type="entry name" value="CenT-Element_Derived"/>
</dbReference>
<dbReference type="Gene3D" id="1.10.10.60">
    <property type="entry name" value="Homeodomain-like"/>
    <property type="match status" value="1"/>
</dbReference>
<dbReference type="InterPro" id="IPR011011">
    <property type="entry name" value="Znf_FYVE_PHD"/>
</dbReference>
<evidence type="ECO:0000259" key="11">
    <source>
        <dbReference type="PROSITE" id="PS51253"/>
    </source>
</evidence>
<feature type="region of interest" description="Disordered" evidence="9">
    <location>
        <begin position="985"/>
        <end position="1029"/>
    </location>
</feature>
<dbReference type="Pfam" id="PF05225">
    <property type="entry name" value="HTH_psq"/>
    <property type="match status" value="1"/>
</dbReference>
<accession>A0A2A4K7S1</accession>
<feature type="compositionally biased region" description="Basic and acidic residues" evidence="9">
    <location>
        <begin position="985"/>
        <end position="998"/>
    </location>
</feature>
<dbReference type="SMART" id="SM00868">
    <property type="entry name" value="zf-AD"/>
    <property type="match status" value="1"/>
</dbReference>
<dbReference type="CDD" id="cd15489">
    <property type="entry name" value="PHD_SF"/>
    <property type="match status" value="1"/>
</dbReference>
<dbReference type="PROSITE" id="PS50016">
    <property type="entry name" value="ZF_PHD_2"/>
    <property type="match status" value="1"/>
</dbReference>
<feature type="domain" description="HTH CENPB-type" evidence="11">
    <location>
        <begin position="372"/>
        <end position="449"/>
    </location>
</feature>
<feature type="region of interest" description="Disordered" evidence="9">
    <location>
        <begin position="841"/>
        <end position="861"/>
    </location>
</feature>
<feature type="compositionally biased region" description="Basic residues" evidence="9">
    <location>
        <begin position="1012"/>
        <end position="1024"/>
    </location>
</feature>
<keyword evidence="6" id="KW-0539">Nucleus</keyword>
<feature type="binding site" evidence="8">
    <location>
        <position position="62"/>
    </location>
    <ligand>
        <name>Zn(2+)</name>
        <dbReference type="ChEBI" id="CHEBI:29105"/>
    </ligand>
</feature>
<dbReference type="GO" id="GO:0005634">
    <property type="term" value="C:nucleus"/>
    <property type="evidence" value="ECO:0007669"/>
    <property type="project" value="UniProtKB-SubCell"/>
</dbReference>
<evidence type="ECO:0000256" key="4">
    <source>
        <dbReference type="ARBA" id="ARBA00022833"/>
    </source>
</evidence>
<dbReference type="PANTHER" id="PTHR19303">
    <property type="entry name" value="TRANSPOSON"/>
    <property type="match status" value="1"/>
</dbReference>
<comment type="caution">
    <text evidence="13">The sequence shown here is derived from an EMBL/GenBank/DDBJ whole genome shotgun (WGS) entry which is preliminary data.</text>
</comment>
<evidence type="ECO:0000256" key="6">
    <source>
        <dbReference type="ARBA" id="ARBA00023242"/>
    </source>
</evidence>
<feature type="compositionally biased region" description="Polar residues" evidence="9">
    <location>
        <begin position="848"/>
        <end position="860"/>
    </location>
</feature>
<proteinExistence type="predicted"/>
<dbReference type="InterPro" id="IPR012934">
    <property type="entry name" value="Znf_AD"/>
</dbReference>
<dbReference type="Gene3D" id="3.40.1800.20">
    <property type="match status" value="1"/>
</dbReference>
<dbReference type="SMART" id="SM00249">
    <property type="entry name" value="PHD"/>
    <property type="match status" value="1"/>
</dbReference>
<feature type="compositionally biased region" description="Basic and acidic residues" evidence="9">
    <location>
        <begin position="921"/>
        <end position="934"/>
    </location>
</feature>
<dbReference type="SUPFAM" id="SSF46689">
    <property type="entry name" value="Homeodomain-like"/>
    <property type="match status" value="1"/>
</dbReference>
<dbReference type="GO" id="GO:0003677">
    <property type="term" value="F:DNA binding"/>
    <property type="evidence" value="ECO:0007669"/>
    <property type="project" value="UniProtKB-KW"/>
</dbReference>
<feature type="region of interest" description="Disordered" evidence="9">
    <location>
        <begin position="897"/>
        <end position="938"/>
    </location>
</feature>
<dbReference type="AlphaFoldDB" id="A0A2A4K7S1"/>
<dbReference type="InterPro" id="IPR019787">
    <property type="entry name" value="Znf_PHD-finger"/>
</dbReference>
<evidence type="ECO:0000256" key="9">
    <source>
        <dbReference type="SAM" id="MobiDB-lite"/>
    </source>
</evidence>
<evidence type="ECO:0000313" key="13">
    <source>
        <dbReference type="EMBL" id="PCG79702.1"/>
    </source>
</evidence>
<dbReference type="Gene3D" id="3.30.40.10">
    <property type="entry name" value="Zinc/RING finger domain, C3HC4 (zinc finger)"/>
    <property type="match status" value="1"/>
</dbReference>
<gene>
    <name evidence="13" type="ORF">B5V51_14492</name>
</gene>
<dbReference type="InterPro" id="IPR004875">
    <property type="entry name" value="DDE_SF_endonuclease_dom"/>
</dbReference>
<dbReference type="SUPFAM" id="SSF57903">
    <property type="entry name" value="FYVE/PHD zinc finger"/>
    <property type="match status" value="1"/>
</dbReference>
<dbReference type="PANTHER" id="PTHR19303:SF74">
    <property type="entry name" value="POGO TRANSPOSABLE ELEMENT WITH KRAB DOMAIN"/>
    <property type="match status" value="1"/>
</dbReference>
<evidence type="ECO:0000256" key="8">
    <source>
        <dbReference type="PROSITE-ProRule" id="PRU01263"/>
    </source>
</evidence>
<feature type="binding site" evidence="8">
    <location>
        <position position="23"/>
    </location>
    <ligand>
        <name>Zn(2+)</name>
        <dbReference type="ChEBI" id="CHEBI:29105"/>
    </ligand>
</feature>
<feature type="domain" description="ZAD" evidence="12">
    <location>
        <begin position="21"/>
        <end position="89"/>
    </location>
</feature>
<evidence type="ECO:0000256" key="7">
    <source>
        <dbReference type="PROSITE-ProRule" id="PRU00146"/>
    </source>
</evidence>
<organism evidence="13">
    <name type="scientific">Heliothis virescens</name>
    <name type="common">Tobacco budworm moth</name>
    <dbReference type="NCBI Taxonomy" id="7102"/>
    <lineage>
        <taxon>Eukaryota</taxon>
        <taxon>Metazoa</taxon>
        <taxon>Ecdysozoa</taxon>
        <taxon>Arthropoda</taxon>
        <taxon>Hexapoda</taxon>
        <taxon>Insecta</taxon>
        <taxon>Pterygota</taxon>
        <taxon>Neoptera</taxon>
        <taxon>Endopterygota</taxon>
        <taxon>Lepidoptera</taxon>
        <taxon>Glossata</taxon>
        <taxon>Ditrysia</taxon>
        <taxon>Noctuoidea</taxon>
        <taxon>Noctuidae</taxon>
        <taxon>Heliothinae</taxon>
        <taxon>Heliothis</taxon>
    </lineage>
</organism>
<comment type="subcellular location">
    <subcellularLocation>
        <location evidence="1">Nucleus</location>
    </subcellularLocation>
</comment>
<evidence type="ECO:0000259" key="12">
    <source>
        <dbReference type="PROSITE" id="PS51915"/>
    </source>
</evidence>
<dbReference type="PROSITE" id="PS51915">
    <property type="entry name" value="ZAD"/>
    <property type="match status" value="1"/>
</dbReference>
<dbReference type="InterPro" id="IPR007889">
    <property type="entry name" value="HTH_Psq"/>
</dbReference>
<evidence type="ECO:0000259" key="10">
    <source>
        <dbReference type="PROSITE" id="PS50016"/>
    </source>
</evidence>
<dbReference type="PROSITE" id="PS51253">
    <property type="entry name" value="HTH_CENPB"/>
    <property type="match status" value="1"/>
</dbReference>
<evidence type="ECO:0000256" key="5">
    <source>
        <dbReference type="ARBA" id="ARBA00023125"/>
    </source>
</evidence>
<feature type="region of interest" description="Disordered" evidence="9">
    <location>
        <begin position="309"/>
        <end position="330"/>
    </location>
</feature>
<keyword evidence="5" id="KW-0238">DNA-binding</keyword>
<dbReference type="SUPFAM" id="SSF57716">
    <property type="entry name" value="Glucocorticoid receptor-like (DNA-binding domain)"/>
    <property type="match status" value="1"/>
</dbReference>
<dbReference type="Pfam" id="PF03184">
    <property type="entry name" value="DDE_1"/>
    <property type="match status" value="1"/>
</dbReference>
<keyword evidence="3 7" id="KW-0863">Zinc-finger</keyword>
<dbReference type="EMBL" id="NWSH01000089">
    <property type="protein sequence ID" value="PCG79702.1"/>
    <property type="molecule type" value="Genomic_DNA"/>
</dbReference>
<sequence>MDTIDLDPGEDIKYDFEPAKVICRCCLTSEKRMHNITTFQAYFRDLAGLNVTESDGLPQWLCYECSALLQKSVRFKQKVLRAHTMLYEYLARCAPFPIEPQDEELTKYSSPHLSTTNVLNINIIGKGKTGYQQVLEHEKQANPSGLDVIDTNLLNKIENDVKEENVGFSDIEDNITLEEISRSVATKITDDDIQSLLQETGHIDVDVKEEPVCKKTKKSRTKQVKVKKKKKEEEIKSAVEDQPSTKSSIRKTVEVDPTKIRIVTLNPEEQIKQREATNATASRSPRHCGSASSLFVEFGRRRYSCNSHAHQNISKMSGSKPRKRGSTWDEESLRRAMEAVQNNQLNTHAAALKFNIPRRTLRNHLLSGNTTKVIGKTTILTKQLEEDLSQRIKRFAKLGVPLTPKFIRKQAFLFCERFKIKHSFNMSTRMAGRTWLKMFLSRNPSISKRKPQLMNPARAQKMNKPIVKHHFEEVKKLYEELDIIAHPERLYNMDEKGCRITVHKQNVVLAEKGNTRVHLVAPEHAENVTIAMCVNAVGIAIPPMIIFKGIRQRSELASNLPPGTKVSMAPKGSLTSSLFVEFIQHLARHKVPGKCLLIFDGAKCHLSYEALEEADKNNIVLYCLPSNTTHELQPLDKSVNRSFEHHWDEEVLNYLCNSQERTLNKAAFNKIFSRTWPKCMTQTNITNGFKATGLYPLDPDVIPEDAYAPSIVTERPLSETLQHQIDQPLISVQVSPPVSEFKEVSDLSSQSVTDERSAVVCNVSSIFPSTFNNIQQQQEKIISTSHRPSFATPKRKPVLVTYSPSTDASDLDITVNDQCNPMPLSSVHGFNVAVTKHVPQPSLYDNPVPSTSGQQQNTVYSGSESDLDLNLSESFIKGNYITKLHVSDLYTSSSSIDDDLEQKEGITPKKRSIQNKSSIKTKAELKSNETRSSDYDEPLINLKKDKEESFHAFLPTPNYATIKSSRPRQKAINYKGQRIVKDLFKTEDKENNMKETTSRKKGNSTITQDQRKKTKNKNGTKRIVQKQNSQKLKIEKKGAEDEEKQWYCHACGETKMEDMRQCTECQKWYHEECMGLTKKDFTFKCPDCD</sequence>